<dbReference type="GO" id="GO:0006352">
    <property type="term" value="P:DNA-templated transcription initiation"/>
    <property type="evidence" value="ECO:0007669"/>
    <property type="project" value="InterPro"/>
</dbReference>
<evidence type="ECO:0000313" key="1">
    <source>
        <dbReference type="EMBL" id="EAY24123.1"/>
    </source>
</evidence>
<dbReference type="InterPro" id="IPR013325">
    <property type="entry name" value="RNA_pol_sigma_r2"/>
</dbReference>
<dbReference type="Proteomes" id="UP000004095">
    <property type="component" value="Unassembled WGS sequence"/>
</dbReference>
<dbReference type="GO" id="GO:0003700">
    <property type="term" value="F:DNA-binding transcription factor activity"/>
    <property type="evidence" value="ECO:0007669"/>
    <property type="project" value="InterPro"/>
</dbReference>
<dbReference type="InterPro" id="IPR013324">
    <property type="entry name" value="RNA_pol_sigma_r3/r4-like"/>
</dbReference>
<dbReference type="SUPFAM" id="SSF88659">
    <property type="entry name" value="Sigma3 and sigma4 domains of RNA polymerase sigma factors"/>
    <property type="match status" value="1"/>
</dbReference>
<accession>A1ZZR5</accession>
<gene>
    <name evidence="1" type="ORF">M23134_06040</name>
</gene>
<dbReference type="InterPro" id="IPR036388">
    <property type="entry name" value="WH-like_DNA-bd_sf"/>
</dbReference>
<protein>
    <submittedName>
        <fullName evidence="1">Sigma-70, region 4 domain protein</fullName>
    </submittedName>
</protein>
<proteinExistence type="predicted"/>
<dbReference type="SUPFAM" id="SSF88946">
    <property type="entry name" value="Sigma2 domain of RNA polymerase sigma factors"/>
    <property type="match status" value="1"/>
</dbReference>
<comment type="caution">
    <text evidence="1">The sequence shown here is derived from an EMBL/GenBank/DDBJ whole genome shotgun (WGS) entry which is preliminary data.</text>
</comment>
<organism evidence="1 2">
    <name type="scientific">Microscilla marina ATCC 23134</name>
    <dbReference type="NCBI Taxonomy" id="313606"/>
    <lineage>
        <taxon>Bacteria</taxon>
        <taxon>Pseudomonadati</taxon>
        <taxon>Bacteroidota</taxon>
        <taxon>Cytophagia</taxon>
        <taxon>Cytophagales</taxon>
        <taxon>Microscillaceae</taxon>
        <taxon>Microscilla</taxon>
    </lineage>
</organism>
<keyword evidence="2" id="KW-1185">Reference proteome</keyword>
<dbReference type="AlphaFoldDB" id="A1ZZR5"/>
<sequence>MFIDTPHQLIYSKTKTSPTKMKDQEIISSLRGGNSLQRNHATKALMKQNFASLCKIVLSYSKSPAETEQNATELFRDSFIALHRTIQNPQWSLQSSKLSTYFYTIAQRVQMNKAKKQQESPYHYGDISPRQEHKLSQDLYQQAVSKDENVDTLQQAIVKLDSKCQQLIKEYYYSNASWKDIAQEQKSAPDAIRQRASKCIKKLRSIYSTLKHPRND</sequence>
<dbReference type="Gene3D" id="1.10.10.10">
    <property type="entry name" value="Winged helix-like DNA-binding domain superfamily/Winged helix DNA-binding domain"/>
    <property type="match status" value="1"/>
</dbReference>
<dbReference type="InterPro" id="IPR014284">
    <property type="entry name" value="RNA_pol_sigma-70_dom"/>
</dbReference>
<dbReference type="eggNOG" id="COG1595">
    <property type="taxonomic scope" value="Bacteria"/>
</dbReference>
<dbReference type="Gene3D" id="1.10.1740.10">
    <property type="match status" value="1"/>
</dbReference>
<reference evidence="1 2" key="1">
    <citation type="submission" date="2007-01" db="EMBL/GenBank/DDBJ databases">
        <authorList>
            <person name="Haygood M."/>
            <person name="Podell S."/>
            <person name="Anderson C."/>
            <person name="Hopkinson B."/>
            <person name="Roe K."/>
            <person name="Barbeau K."/>
            <person name="Gaasterland T."/>
            <person name="Ferriera S."/>
            <person name="Johnson J."/>
            <person name="Kravitz S."/>
            <person name="Beeson K."/>
            <person name="Sutton G."/>
            <person name="Rogers Y.-H."/>
            <person name="Friedman R."/>
            <person name="Frazier M."/>
            <person name="Venter J.C."/>
        </authorList>
    </citation>
    <scope>NUCLEOTIDE SEQUENCE [LARGE SCALE GENOMIC DNA]</scope>
    <source>
        <strain evidence="1 2">ATCC 23134</strain>
    </source>
</reference>
<dbReference type="EMBL" id="AAWS01000081">
    <property type="protein sequence ID" value="EAY24123.1"/>
    <property type="molecule type" value="Genomic_DNA"/>
</dbReference>
<dbReference type="NCBIfam" id="TIGR02937">
    <property type="entry name" value="sigma70-ECF"/>
    <property type="match status" value="1"/>
</dbReference>
<evidence type="ECO:0000313" key="2">
    <source>
        <dbReference type="Proteomes" id="UP000004095"/>
    </source>
</evidence>
<name>A1ZZR5_MICM2</name>